<evidence type="ECO:0000256" key="1">
    <source>
        <dbReference type="ARBA" id="ARBA00022741"/>
    </source>
</evidence>
<dbReference type="CDD" id="cd03216">
    <property type="entry name" value="ABC_Carb_Monos_I"/>
    <property type="match status" value="1"/>
</dbReference>
<feature type="domain" description="ABC transporter" evidence="3">
    <location>
        <begin position="271"/>
        <end position="515"/>
    </location>
</feature>
<name>A0ABV7L9V5_9PROT</name>
<keyword evidence="5" id="KW-1185">Reference proteome</keyword>
<dbReference type="InterPro" id="IPR003593">
    <property type="entry name" value="AAA+_ATPase"/>
</dbReference>
<organism evidence="4 5">
    <name type="scientific">Marinibaculum pumilum</name>
    <dbReference type="NCBI Taxonomy" id="1766165"/>
    <lineage>
        <taxon>Bacteria</taxon>
        <taxon>Pseudomonadati</taxon>
        <taxon>Pseudomonadota</taxon>
        <taxon>Alphaproteobacteria</taxon>
        <taxon>Rhodospirillales</taxon>
        <taxon>Rhodospirillaceae</taxon>
        <taxon>Marinibaculum</taxon>
    </lineage>
</organism>
<dbReference type="InterPro" id="IPR027417">
    <property type="entry name" value="P-loop_NTPase"/>
</dbReference>
<dbReference type="SUPFAM" id="SSF52540">
    <property type="entry name" value="P-loop containing nucleoside triphosphate hydrolases"/>
    <property type="match status" value="2"/>
</dbReference>
<feature type="domain" description="ABC transporter" evidence="3">
    <location>
        <begin position="15"/>
        <end position="255"/>
    </location>
</feature>
<evidence type="ECO:0000313" key="4">
    <source>
        <dbReference type="EMBL" id="MFC3231415.1"/>
    </source>
</evidence>
<dbReference type="PANTHER" id="PTHR43790:SF4">
    <property type="entry name" value="GUANOSINE IMPORT ATP-BINDING PROTEIN NUPO"/>
    <property type="match status" value="1"/>
</dbReference>
<reference evidence="5" key="1">
    <citation type="journal article" date="2019" name="Int. J. Syst. Evol. Microbiol.">
        <title>The Global Catalogue of Microorganisms (GCM) 10K type strain sequencing project: providing services to taxonomists for standard genome sequencing and annotation.</title>
        <authorList>
            <consortium name="The Broad Institute Genomics Platform"/>
            <consortium name="The Broad Institute Genome Sequencing Center for Infectious Disease"/>
            <person name="Wu L."/>
            <person name="Ma J."/>
        </authorList>
    </citation>
    <scope>NUCLEOTIDE SEQUENCE [LARGE SCALE GENOMIC DNA]</scope>
    <source>
        <strain evidence="5">KCTC 42964</strain>
    </source>
</reference>
<dbReference type="SMART" id="SM00382">
    <property type="entry name" value="AAA"/>
    <property type="match status" value="1"/>
</dbReference>
<keyword evidence="1" id="KW-0547">Nucleotide-binding</keyword>
<sequence length="527" mass="55944">MQGLTEESDAPQPVLRLRGITKRFGAVTANDGIDLDLHAGRILALLGENGAGKTTLMNILFGHYAADEGSVEVAGPDGGLQPLRPGAPEAALAAGIGMVHQHFTLADNLTVLDNIVLGTERLWLPFQRRRAAQAKLRDLMARAGLQVPLDANVGSLSVGERQRVEILKALYRDARILILDEPTAVLTPGEADRLFDTLRQLAAAGLAIVFISHKLAEVMALTERVVVLRGGRAVASFRTAETSREALAECMVGRPVQAVERPPLEPGQVLLRIAGADVPGRHGRPGLDGADLEIRGREIVGIAGVSGNGQGALSDLLCGLARPTAGTVALFDRPAPLSDPAAMVAAGVGRIPEDRHHDGTVGDMAVWENAALETVRQPPVGRHGLLDRAAGRRHAIDLIARYNVRCPGPDAPIRLLSGGNMQKLILGRVLERQPRLIVANQPTRGLDIGAVTEVHRRLLEARAGGAGILLISEDLDELLALADRIAVLYHGRLSEALPADGLDVRTLGLMMAGQRPDHAAPEPRHAP</sequence>
<dbReference type="InterPro" id="IPR050107">
    <property type="entry name" value="ABC_carbohydrate_import_ATPase"/>
</dbReference>
<dbReference type="Proteomes" id="UP001595528">
    <property type="component" value="Unassembled WGS sequence"/>
</dbReference>
<evidence type="ECO:0000256" key="2">
    <source>
        <dbReference type="ARBA" id="ARBA00022840"/>
    </source>
</evidence>
<dbReference type="InterPro" id="IPR017871">
    <property type="entry name" value="ABC_transporter-like_CS"/>
</dbReference>
<accession>A0ABV7L9V5</accession>
<evidence type="ECO:0000313" key="5">
    <source>
        <dbReference type="Proteomes" id="UP001595528"/>
    </source>
</evidence>
<proteinExistence type="predicted"/>
<comment type="caution">
    <text evidence="4">The sequence shown here is derived from an EMBL/GenBank/DDBJ whole genome shotgun (WGS) entry which is preliminary data.</text>
</comment>
<protein>
    <submittedName>
        <fullName evidence="4">ABC transporter ATP-binding protein</fullName>
    </submittedName>
</protein>
<dbReference type="EMBL" id="JBHRTR010000054">
    <property type="protein sequence ID" value="MFC3231415.1"/>
    <property type="molecule type" value="Genomic_DNA"/>
</dbReference>
<dbReference type="CDD" id="cd03215">
    <property type="entry name" value="ABC_Carb_Monos_II"/>
    <property type="match status" value="1"/>
</dbReference>
<dbReference type="PROSITE" id="PS00211">
    <property type="entry name" value="ABC_TRANSPORTER_1"/>
    <property type="match status" value="2"/>
</dbReference>
<dbReference type="RefSeq" id="WP_379906890.1">
    <property type="nucleotide sequence ID" value="NZ_JBHRTR010000054.1"/>
</dbReference>
<dbReference type="PANTHER" id="PTHR43790">
    <property type="entry name" value="CARBOHYDRATE TRANSPORT ATP-BINDING PROTEIN MG119-RELATED"/>
    <property type="match status" value="1"/>
</dbReference>
<dbReference type="GO" id="GO:0005524">
    <property type="term" value="F:ATP binding"/>
    <property type="evidence" value="ECO:0007669"/>
    <property type="project" value="UniProtKB-KW"/>
</dbReference>
<dbReference type="Gene3D" id="3.40.50.300">
    <property type="entry name" value="P-loop containing nucleotide triphosphate hydrolases"/>
    <property type="match status" value="2"/>
</dbReference>
<keyword evidence="2 4" id="KW-0067">ATP-binding</keyword>
<evidence type="ECO:0000259" key="3">
    <source>
        <dbReference type="PROSITE" id="PS50893"/>
    </source>
</evidence>
<dbReference type="InterPro" id="IPR003439">
    <property type="entry name" value="ABC_transporter-like_ATP-bd"/>
</dbReference>
<dbReference type="Pfam" id="PF00005">
    <property type="entry name" value="ABC_tran"/>
    <property type="match status" value="2"/>
</dbReference>
<dbReference type="PROSITE" id="PS50893">
    <property type="entry name" value="ABC_TRANSPORTER_2"/>
    <property type="match status" value="2"/>
</dbReference>
<gene>
    <name evidence="4" type="ORF">ACFOGJ_29475</name>
</gene>